<dbReference type="EMBL" id="BT069254">
    <property type="protein sequence ID" value="ACN36151.1"/>
    <property type="molecule type" value="mRNA"/>
</dbReference>
<organism evidence="1">
    <name type="scientific">Zea mays</name>
    <name type="common">Maize</name>
    <dbReference type="NCBI Taxonomy" id="4577"/>
    <lineage>
        <taxon>Eukaryota</taxon>
        <taxon>Viridiplantae</taxon>
        <taxon>Streptophyta</taxon>
        <taxon>Embryophyta</taxon>
        <taxon>Tracheophyta</taxon>
        <taxon>Spermatophyta</taxon>
        <taxon>Magnoliopsida</taxon>
        <taxon>Liliopsida</taxon>
        <taxon>Poales</taxon>
        <taxon>Poaceae</taxon>
        <taxon>PACMAD clade</taxon>
        <taxon>Panicoideae</taxon>
        <taxon>Andropogonodae</taxon>
        <taxon>Andropogoneae</taxon>
        <taxon>Tripsacinae</taxon>
        <taxon>Zea</taxon>
    </lineage>
</organism>
<reference evidence="2" key="5">
    <citation type="submission" date="2021-05" db="UniProtKB">
        <authorList>
            <consortium name="EnsemblPlants"/>
        </authorList>
    </citation>
    <scope>IDENTIFICATION</scope>
    <source>
        <strain evidence="2">cv. B73</strain>
    </source>
</reference>
<dbReference type="HOGENOM" id="CLU_1621439_0_0_1"/>
<protein>
    <submittedName>
        <fullName evidence="1 2">Uncharacterized protein</fullName>
    </submittedName>
</protein>
<name>C0PLT5_MAIZE</name>
<dbReference type="AlphaFoldDB" id="C0PLT5"/>
<evidence type="ECO:0000313" key="2">
    <source>
        <dbReference type="EnsemblPlants" id="Zm00001eb165520_P001"/>
    </source>
</evidence>
<dbReference type="EMBL" id="BT069797">
    <property type="protein sequence ID" value="ACN36694.1"/>
    <property type="molecule type" value="mRNA"/>
</dbReference>
<dbReference type="Proteomes" id="UP000007305">
    <property type="component" value="Chromosome 4"/>
</dbReference>
<dbReference type="RefSeq" id="XP_023158093.1">
    <property type="nucleotide sequence ID" value="XM_023302325.2"/>
</dbReference>
<reference evidence="2" key="4">
    <citation type="submission" date="2019-07" db="EMBL/GenBank/DDBJ databases">
        <authorList>
            <person name="Seetharam A."/>
            <person name="Woodhouse M."/>
            <person name="Cannon E."/>
        </authorList>
    </citation>
    <scope>NUCLEOTIDE SEQUENCE [LARGE SCALE GENOMIC DNA]</scope>
    <source>
        <strain evidence="2">cv. B73</strain>
    </source>
</reference>
<gene>
    <name evidence="2" type="primary">LOC111591350</name>
</gene>
<dbReference type="GeneID" id="111591350"/>
<dbReference type="ExpressionAtlas" id="C0PLT5">
    <property type="expression patterns" value="baseline and differential"/>
</dbReference>
<reference evidence="1" key="3">
    <citation type="submission" date="2012-06" db="EMBL/GenBank/DDBJ databases">
        <authorList>
            <person name="Yu Y."/>
            <person name="Currie J."/>
            <person name="Lomeli R."/>
            <person name="Angelova A."/>
            <person name="Collura K."/>
            <person name="Wissotski M."/>
            <person name="Campos D."/>
            <person name="Kudrna D."/>
            <person name="Golser W."/>
            <person name="Ashely E."/>
            <person name="Descour A."/>
            <person name="Fernandes J."/>
            <person name="Soderlund C."/>
            <person name="Walbot V."/>
        </authorList>
    </citation>
    <scope>NUCLEOTIDE SEQUENCE</scope>
    <source>
        <strain evidence="1">B73</strain>
    </source>
</reference>
<dbReference type="Gramene" id="Zm00001eb165520_T001">
    <property type="protein sequence ID" value="Zm00001eb165520_P001"/>
    <property type="gene ID" value="Zm00001eb165520"/>
</dbReference>
<sequence length="164" mass="17583">MFLARCSQRRSHQSVDSWGHGHSRRRLARVPAATMALFAAIGGQPSCALMASVELIEGLGGLPVDGSPAATAAPRSTMLLPGSARGALSKGRPKKRISMLSGAACSTLHLPDVVLRRRRARVEVELLWLEGGGEEWIGRWEGEEGLAVGRNTRMAIREGTTAIY</sequence>
<proteinExistence type="evidence at transcript level"/>
<accession>C0PLT5</accession>
<evidence type="ECO:0000313" key="1">
    <source>
        <dbReference type="EMBL" id="ACN36151.1"/>
    </source>
</evidence>
<reference evidence="1" key="1">
    <citation type="journal article" date="2009" name="PLoS Genet.">
        <title>Sequencing, mapping, and analysis of 27,455 maize full-length cDNAs.</title>
        <authorList>
            <person name="Soderlund C."/>
            <person name="Descour A."/>
            <person name="Kudrna D."/>
            <person name="Bomhoff M."/>
            <person name="Boyd L."/>
            <person name="Currie J."/>
            <person name="Angelova A."/>
            <person name="Collura K."/>
            <person name="Wissotski M."/>
            <person name="Ashley E."/>
            <person name="Morrow D."/>
            <person name="Fernandes J."/>
            <person name="Walbot V."/>
            <person name="Yu Y."/>
        </authorList>
    </citation>
    <scope>NUCLEOTIDE SEQUENCE</scope>
    <source>
        <strain evidence="1">B73</strain>
    </source>
</reference>
<evidence type="ECO:0000313" key="3">
    <source>
        <dbReference type="Proteomes" id="UP000007305"/>
    </source>
</evidence>
<keyword evidence="3" id="KW-1185">Reference proteome</keyword>
<dbReference type="EnsemblPlants" id="Zm00001eb165520_T001">
    <property type="protein sequence ID" value="Zm00001eb165520_P001"/>
    <property type="gene ID" value="Zm00001eb165520"/>
</dbReference>
<reference evidence="3" key="2">
    <citation type="journal article" date="2009" name="Science">
        <title>The B73 maize genome: complexity, diversity, and dynamics.</title>
        <authorList>
            <person name="Schnable P.S."/>
            <person name="Ware D."/>
            <person name="Fulton R.S."/>
            <person name="Stein J.C."/>
            <person name="Wei F."/>
            <person name="Pasternak S."/>
            <person name="Liang C."/>
            <person name="Zhang J."/>
            <person name="Fulton L."/>
            <person name="Graves T.A."/>
            <person name="Minx P."/>
            <person name="Reily A.D."/>
            <person name="Courtney L."/>
            <person name="Kruchowski S.S."/>
            <person name="Tomlinson C."/>
            <person name="Strong C."/>
            <person name="Delehaunty K."/>
            <person name="Fronick C."/>
            <person name="Courtney B."/>
            <person name="Rock S.M."/>
            <person name="Belter E."/>
            <person name="Du F."/>
            <person name="Kim K."/>
            <person name="Abbott R.M."/>
            <person name="Cotton M."/>
            <person name="Levy A."/>
            <person name="Marchetto P."/>
            <person name="Ochoa K."/>
            <person name="Jackson S.M."/>
            <person name="Gillam B."/>
            <person name="Chen W."/>
            <person name="Yan L."/>
            <person name="Higginbotham J."/>
            <person name="Cardenas M."/>
            <person name="Waligorski J."/>
            <person name="Applebaum E."/>
            <person name="Phelps L."/>
            <person name="Falcone J."/>
            <person name="Kanchi K."/>
            <person name="Thane T."/>
            <person name="Scimone A."/>
            <person name="Thane N."/>
            <person name="Henke J."/>
            <person name="Wang T."/>
            <person name="Ruppert J."/>
            <person name="Shah N."/>
            <person name="Rotter K."/>
            <person name="Hodges J."/>
            <person name="Ingenthron E."/>
            <person name="Cordes M."/>
            <person name="Kohlberg S."/>
            <person name="Sgro J."/>
            <person name="Delgado B."/>
            <person name="Mead K."/>
            <person name="Chinwalla A."/>
            <person name="Leonard S."/>
            <person name="Crouse K."/>
            <person name="Collura K."/>
            <person name="Kudrna D."/>
            <person name="Currie J."/>
            <person name="He R."/>
            <person name="Angelova A."/>
            <person name="Rajasekar S."/>
            <person name="Mueller T."/>
            <person name="Lomeli R."/>
            <person name="Scara G."/>
            <person name="Ko A."/>
            <person name="Delaney K."/>
            <person name="Wissotski M."/>
            <person name="Lopez G."/>
            <person name="Campos D."/>
            <person name="Braidotti M."/>
            <person name="Ashley E."/>
            <person name="Golser W."/>
            <person name="Kim H."/>
            <person name="Lee S."/>
            <person name="Lin J."/>
            <person name="Dujmic Z."/>
            <person name="Kim W."/>
            <person name="Talag J."/>
            <person name="Zuccolo A."/>
            <person name="Fan C."/>
            <person name="Sebastian A."/>
            <person name="Kramer M."/>
            <person name="Spiegel L."/>
            <person name="Nascimento L."/>
            <person name="Zutavern T."/>
            <person name="Miller B."/>
            <person name="Ambroise C."/>
            <person name="Muller S."/>
            <person name="Spooner W."/>
            <person name="Narechania A."/>
            <person name="Ren L."/>
            <person name="Wei S."/>
            <person name="Kumari S."/>
            <person name="Faga B."/>
            <person name="Levy M.J."/>
            <person name="McMahan L."/>
            <person name="Van Buren P."/>
            <person name="Vaughn M.W."/>
            <person name="Ying K."/>
            <person name="Yeh C.-T."/>
            <person name="Emrich S.J."/>
            <person name="Jia Y."/>
            <person name="Kalyanaraman A."/>
            <person name="Hsia A.-P."/>
            <person name="Barbazuk W.B."/>
            <person name="Baucom R.S."/>
            <person name="Brutnell T.P."/>
            <person name="Carpita N.C."/>
            <person name="Chaparro C."/>
            <person name="Chia J.-M."/>
            <person name="Deragon J.-M."/>
            <person name="Estill J.C."/>
            <person name="Fu Y."/>
            <person name="Jeddeloh J.A."/>
            <person name="Han Y."/>
            <person name="Lee H."/>
            <person name="Li P."/>
            <person name="Lisch D.R."/>
            <person name="Liu S."/>
            <person name="Liu Z."/>
            <person name="Nagel D.H."/>
            <person name="McCann M.C."/>
            <person name="SanMiguel P."/>
            <person name="Myers A.M."/>
            <person name="Nettleton D."/>
            <person name="Nguyen J."/>
            <person name="Penning B.W."/>
            <person name="Ponnala L."/>
            <person name="Schneider K.L."/>
            <person name="Schwartz D.C."/>
            <person name="Sharma A."/>
            <person name="Soderlund C."/>
            <person name="Springer N.M."/>
            <person name="Sun Q."/>
            <person name="Wang H."/>
            <person name="Waterman M."/>
            <person name="Westerman R."/>
            <person name="Wolfgruber T.K."/>
            <person name="Yang L."/>
            <person name="Yu Y."/>
            <person name="Zhang L."/>
            <person name="Zhou S."/>
            <person name="Zhu Q."/>
            <person name="Bennetzen J.L."/>
            <person name="Dawe R.K."/>
            <person name="Jiang J."/>
            <person name="Jiang N."/>
            <person name="Presting G.G."/>
            <person name="Wessler S.R."/>
            <person name="Aluru S."/>
            <person name="Martienssen R.A."/>
            <person name="Clifton S.W."/>
            <person name="McCombie W.R."/>
            <person name="Wing R.A."/>
            <person name="Wilson R.K."/>
        </authorList>
    </citation>
    <scope>NUCLEOTIDE SEQUENCE [LARGE SCALE GENOMIC DNA]</scope>
    <source>
        <strain evidence="3">cv. B73</strain>
    </source>
</reference>